<dbReference type="PANTHER" id="PTHR24256">
    <property type="entry name" value="TRYPTASE-RELATED"/>
    <property type="match status" value="1"/>
</dbReference>
<protein>
    <recommendedName>
        <fullName evidence="4">Peptidase S1 domain-containing protein</fullName>
    </recommendedName>
</protein>
<sequence length="426" mass="46281">HTLIERCCVFLVNYSLRLSGNMPPKNDDVSSSVTLTTEQFRELLLSIQQPSRSSDSTPTLKEQNGVLSETQLTQSQKSYDEIRNGYSSFEKNTDLDDTRTTYPWGSVTPSASTLYITSESLPSGFVCLPVGSCYSAENDNRIEIRIITPGNISPCQRGQVPCPSTFQAGQCGLRFSTNASRVDGPSSPGAFPWQVYMVNQTGYSGSGVLIDEYHILTAAHKVYMNGATPEMIGIYMGVHSPLQLGIRYTVQRVLLHPNFNPTTLFNDIAILRLNMPVAPLPQQNVNTICLPSEKQTFIGQACWVAGWGQTDYVMSSMPSPEKRQVQVPVVNFQTCYASMSSGSVLGENARKFLDPAGELCAGGQGSRDACMHDGGAPLVCEVAGRFFVSGIVLWGKGCGIPGVYGVYANVTHYVNWITSAVAMLSG</sequence>
<dbReference type="GO" id="GO:0006508">
    <property type="term" value="P:proteolysis"/>
    <property type="evidence" value="ECO:0007669"/>
    <property type="project" value="InterPro"/>
</dbReference>
<feature type="non-terminal residue" evidence="5">
    <location>
        <position position="1"/>
    </location>
</feature>
<accession>A0AAN7PFY0</accession>
<feature type="domain" description="Peptidase S1" evidence="4">
    <location>
        <begin position="181"/>
        <end position="422"/>
    </location>
</feature>
<dbReference type="Gene3D" id="2.40.10.10">
    <property type="entry name" value="Trypsin-like serine proteases"/>
    <property type="match status" value="1"/>
</dbReference>
<evidence type="ECO:0000256" key="2">
    <source>
        <dbReference type="ARBA" id="ARBA00024195"/>
    </source>
</evidence>
<proteinExistence type="inferred from homology"/>
<dbReference type="CDD" id="cd00190">
    <property type="entry name" value="Tryp_SPc"/>
    <property type="match status" value="1"/>
</dbReference>
<evidence type="ECO:0000256" key="3">
    <source>
        <dbReference type="SAM" id="MobiDB-lite"/>
    </source>
</evidence>
<name>A0AAN7PFY0_9COLE</name>
<dbReference type="PROSITE" id="PS50240">
    <property type="entry name" value="TRYPSIN_DOM"/>
    <property type="match status" value="1"/>
</dbReference>
<dbReference type="Pfam" id="PF00089">
    <property type="entry name" value="Trypsin"/>
    <property type="match status" value="1"/>
</dbReference>
<comment type="similarity">
    <text evidence="2">Belongs to the peptidase S1 family. CLIP subfamily.</text>
</comment>
<dbReference type="InterPro" id="IPR001254">
    <property type="entry name" value="Trypsin_dom"/>
</dbReference>
<gene>
    <name evidence="5" type="ORF">RN001_003846</name>
</gene>
<evidence type="ECO:0000259" key="4">
    <source>
        <dbReference type="PROSITE" id="PS50240"/>
    </source>
</evidence>
<dbReference type="InterPro" id="IPR043504">
    <property type="entry name" value="Peptidase_S1_PA_chymotrypsin"/>
</dbReference>
<evidence type="ECO:0000313" key="6">
    <source>
        <dbReference type="Proteomes" id="UP001353858"/>
    </source>
</evidence>
<dbReference type="AlphaFoldDB" id="A0AAN7PFY0"/>
<dbReference type="InterPro" id="IPR001314">
    <property type="entry name" value="Peptidase_S1A"/>
</dbReference>
<dbReference type="InterPro" id="IPR009003">
    <property type="entry name" value="Peptidase_S1_PA"/>
</dbReference>
<keyword evidence="6" id="KW-1185">Reference proteome</keyword>
<organism evidence="5 6">
    <name type="scientific">Aquatica leii</name>
    <dbReference type="NCBI Taxonomy" id="1421715"/>
    <lineage>
        <taxon>Eukaryota</taxon>
        <taxon>Metazoa</taxon>
        <taxon>Ecdysozoa</taxon>
        <taxon>Arthropoda</taxon>
        <taxon>Hexapoda</taxon>
        <taxon>Insecta</taxon>
        <taxon>Pterygota</taxon>
        <taxon>Neoptera</taxon>
        <taxon>Endopterygota</taxon>
        <taxon>Coleoptera</taxon>
        <taxon>Polyphaga</taxon>
        <taxon>Elateriformia</taxon>
        <taxon>Elateroidea</taxon>
        <taxon>Lampyridae</taxon>
        <taxon>Luciolinae</taxon>
        <taxon>Aquatica</taxon>
    </lineage>
</organism>
<evidence type="ECO:0000256" key="1">
    <source>
        <dbReference type="ARBA" id="ARBA00023157"/>
    </source>
</evidence>
<dbReference type="GO" id="GO:0004252">
    <property type="term" value="F:serine-type endopeptidase activity"/>
    <property type="evidence" value="ECO:0007669"/>
    <property type="project" value="InterPro"/>
</dbReference>
<dbReference type="InterPro" id="IPR051487">
    <property type="entry name" value="Ser/Thr_Proteases_Immune/Dev"/>
</dbReference>
<evidence type="ECO:0000313" key="5">
    <source>
        <dbReference type="EMBL" id="KAK4887575.1"/>
    </source>
</evidence>
<reference evidence="6" key="1">
    <citation type="submission" date="2023-01" db="EMBL/GenBank/DDBJ databases">
        <title>Key to firefly adult light organ development and bioluminescence: homeobox transcription factors regulate luciferase expression and transportation to peroxisome.</title>
        <authorList>
            <person name="Fu X."/>
        </authorList>
    </citation>
    <scope>NUCLEOTIDE SEQUENCE [LARGE SCALE GENOMIC DNA]</scope>
</reference>
<comment type="caution">
    <text evidence="5">The sequence shown here is derived from an EMBL/GenBank/DDBJ whole genome shotgun (WGS) entry which is preliminary data.</text>
</comment>
<feature type="region of interest" description="Disordered" evidence="3">
    <location>
        <begin position="48"/>
        <end position="78"/>
    </location>
</feature>
<dbReference type="Proteomes" id="UP001353858">
    <property type="component" value="Unassembled WGS sequence"/>
</dbReference>
<dbReference type="EMBL" id="JARPUR010000001">
    <property type="protein sequence ID" value="KAK4887575.1"/>
    <property type="molecule type" value="Genomic_DNA"/>
</dbReference>
<feature type="compositionally biased region" description="Polar residues" evidence="3">
    <location>
        <begin position="48"/>
        <end position="77"/>
    </location>
</feature>
<dbReference type="PRINTS" id="PR00722">
    <property type="entry name" value="CHYMOTRYPSIN"/>
</dbReference>
<dbReference type="SUPFAM" id="SSF50494">
    <property type="entry name" value="Trypsin-like serine proteases"/>
    <property type="match status" value="1"/>
</dbReference>
<dbReference type="SMART" id="SM00020">
    <property type="entry name" value="Tryp_SPc"/>
    <property type="match status" value="1"/>
</dbReference>
<keyword evidence="1" id="KW-1015">Disulfide bond</keyword>